<comment type="caution">
    <text evidence="1">The sequence shown here is derived from an EMBL/GenBank/DDBJ whole genome shotgun (WGS) entry which is preliminary data.</text>
</comment>
<dbReference type="Proteomes" id="UP001569414">
    <property type="component" value="Unassembled WGS sequence"/>
</dbReference>
<gene>
    <name evidence="1" type="ORF">ACCI51_15135</name>
</gene>
<sequence length="320" mass="36904">MSFSDREKHLIRAAFTWGQITQQEGYTLSDLEIEKSVLFRRLLGGRPALAFPPPLRHGFPWYEVIEGRPEHIVSASDASPESSIIAPGCKIGETCILIDGAFWRVVETISEREEYIVEWGQYPMQWRLKKHWEVNYEMTQQLQSFRRDNPSAQVSFDNYLSQRDYREFRIDEDQTVWLCEWQLSRISLSGWVWVGSLLSPADTRLTPIHEDPLGPMILGEPDIDNGEAWLRIEEADSEARFVKLGGSHEYLSLTSASTAYLKGLLHNLQETLEDIEVMDCCGNHPIRRFSLPSALVPLDELSLKEMHYDLVPDNAYEQQE</sequence>
<evidence type="ECO:0000313" key="2">
    <source>
        <dbReference type="Proteomes" id="UP001569414"/>
    </source>
</evidence>
<evidence type="ECO:0000313" key="1">
    <source>
        <dbReference type="EMBL" id="MFA0791882.1"/>
    </source>
</evidence>
<keyword evidence="2" id="KW-1185">Reference proteome</keyword>
<accession>A0ABV4NQN3</accession>
<protein>
    <submittedName>
        <fullName evidence="1">Uncharacterized protein</fullName>
    </submittedName>
</protein>
<reference evidence="1 2" key="1">
    <citation type="submission" date="2024-08" db="EMBL/GenBank/DDBJ databases">
        <authorList>
            <person name="Ishaq N."/>
        </authorList>
    </citation>
    <scope>NUCLEOTIDE SEQUENCE [LARGE SCALE GENOMIC DNA]</scope>
    <source>
        <strain evidence="1 2">JCM 30400</strain>
    </source>
</reference>
<organism evidence="1 2">
    <name type="scientific">Microbulbifer echini</name>
    <dbReference type="NCBI Taxonomy" id="1529067"/>
    <lineage>
        <taxon>Bacteria</taxon>
        <taxon>Pseudomonadati</taxon>
        <taxon>Pseudomonadota</taxon>
        <taxon>Gammaproteobacteria</taxon>
        <taxon>Cellvibrionales</taxon>
        <taxon>Microbulbiferaceae</taxon>
        <taxon>Microbulbifer</taxon>
    </lineage>
</organism>
<name>A0ABV4NQN3_9GAMM</name>
<proteinExistence type="predicted"/>
<dbReference type="RefSeq" id="WP_371844317.1">
    <property type="nucleotide sequence ID" value="NZ_JBGMEL010000015.1"/>
</dbReference>
<dbReference type="EMBL" id="JBGMEL010000015">
    <property type="protein sequence ID" value="MFA0791882.1"/>
    <property type="molecule type" value="Genomic_DNA"/>
</dbReference>